<feature type="compositionally biased region" description="Basic residues" evidence="1">
    <location>
        <begin position="72"/>
        <end position="85"/>
    </location>
</feature>
<dbReference type="SUPFAM" id="SSF81606">
    <property type="entry name" value="PP2C-like"/>
    <property type="match status" value="1"/>
</dbReference>
<name>A0ABD3PC48_9STRA</name>
<feature type="region of interest" description="Disordered" evidence="1">
    <location>
        <begin position="47"/>
        <end position="108"/>
    </location>
</feature>
<reference evidence="3 4" key="1">
    <citation type="journal article" date="2020" name="G3 (Bethesda)">
        <title>Improved Reference Genome for Cyclotella cryptica CCMP332, a Model for Cell Wall Morphogenesis, Salinity Adaptation, and Lipid Production in Diatoms (Bacillariophyta).</title>
        <authorList>
            <person name="Roberts W.R."/>
            <person name="Downey K.M."/>
            <person name="Ruck E.C."/>
            <person name="Traller J.C."/>
            <person name="Alverson A.J."/>
        </authorList>
    </citation>
    <scope>NUCLEOTIDE SEQUENCE [LARGE SCALE GENOMIC DNA]</scope>
    <source>
        <strain evidence="3 4">CCMP332</strain>
    </source>
</reference>
<dbReference type="Proteomes" id="UP001516023">
    <property type="component" value="Unassembled WGS sequence"/>
</dbReference>
<evidence type="ECO:0000256" key="1">
    <source>
        <dbReference type="SAM" id="MobiDB-lite"/>
    </source>
</evidence>
<dbReference type="Gene3D" id="3.60.40.10">
    <property type="entry name" value="PPM-type phosphatase domain"/>
    <property type="match status" value="1"/>
</dbReference>
<evidence type="ECO:0000313" key="3">
    <source>
        <dbReference type="EMBL" id="KAL3784881.1"/>
    </source>
</evidence>
<feature type="domain" description="PPM-type phosphatase" evidence="2">
    <location>
        <begin position="125"/>
        <end position="401"/>
    </location>
</feature>
<dbReference type="EMBL" id="JABMIG020000227">
    <property type="protein sequence ID" value="KAL3784881.1"/>
    <property type="molecule type" value="Genomic_DNA"/>
</dbReference>
<evidence type="ECO:0000313" key="4">
    <source>
        <dbReference type="Proteomes" id="UP001516023"/>
    </source>
</evidence>
<gene>
    <name evidence="3" type="ORF">HJC23_012484</name>
</gene>
<evidence type="ECO:0000259" key="2">
    <source>
        <dbReference type="PROSITE" id="PS51746"/>
    </source>
</evidence>
<proteinExistence type="predicted"/>
<protein>
    <recommendedName>
        <fullName evidence="2">PPM-type phosphatase domain-containing protein</fullName>
    </recommendedName>
</protein>
<dbReference type="Pfam" id="PF00481">
    <property type="entry name" value="PP2C"/>
    <property type="match status" value="1"/>
</dbReference>
<organism evidence="3 4">
    <name type="scientific">Cyclotella cryptica</name>
    <dbReference type="NCBI Taxonomy" id="29204"/>
    <lineage>
        <taxon>Eukaryota</taxon>
        <taxon>Sar</taxon>
        <taxon>Stramenopiles</taxon>
        <taxon>Ochrophyta</taxon>
        <taxon>Bacillariophyta</taxon>
        <taxon>Coscinodiscophyceae</taxon>
        <taxon>Thalassiosirophycidae</taxon>
        <taxon>Stephanodiscales</taxon>
        <taxon>Stephanodiscaceae</taxon>
        <taxon>Cyclotella</taxon>
    </lineage>
</organism>
<dbReference type="InterPro" id="IPR001932">
    <property type="entry name" value="PPM-type_phosphatase-like_dom"/>
</dbReference>
<dbReference type="InterPro" id="IPR036457">
    <property type="entry name" value="PPM-type-like_dom_sf"/>
</dbReference>
<comment type="caution">
    <text evidence="3">The sequence shown here is derived from an EMBL/GenBank/DDBJ whole genome shotgun (WGS) entry which is preliminary data.</text>
</comment>
<sequence>MTSVVQLFCNFSHRHQRQHIKNIIYYIQSSSDDKANPATLVKMSETEPNPHSVVHSSQLPPAVNGNGDGKDKRKGGIISKIRRRLTVQGESETIDGGIIPSETQGKDTSEELEDHHLHLRCAVTEYSGVSKKGHAPYNPRKKNQDALIMADDPATNTLILCVLDGHGEHGDGVSAQFRDQLAMEMMSHPSWATDVKQATADAIAKVEHQVIRNFRIDTEFSGTTLSMAIVRGNKLTGVNIGDSRVILGLEGDGGRLVAEEFTHDHKPDSPAEKERIIAAGGRVFAVEYDDGIDGPPRVWLGHMDVPGLAMSRSLGDAVAHTAGVISDPEFTEKELDPTSDRVIIVATDGLWEFVDNDETIALMRETPGPAEAVDCLVKEANLRWMREEQVIDDTTIIVAHLFDYKTSED</sequence>
<dbReference type="InterPro" id="IPR015655">
    <property type="entry name" value="PP2C"/>
</dbReference>
<feature type="compositionally biased region" description="Polar residues" evidence="1">
    <location>
        <begin position="47"/>
        <end position="59"/>
    </location>
</feature>
<dbReference type="SMART" id="SM00332">
    <property type="entry name" value="PP2Cc"/>
    <property type="match status" value="1"/>
</dbReference>
<dbReference type="PANTHER" id="PTHR47992">
    <property type="entry name" value="PROTEIN PHOSPHATASE"/>
    <property type="match status" value="1"/>
</dbReference>
<accession>A0ABD3PC48</accession>
<dbReference type="PROSITE" id="PS51746">
    <property type="entry name" value="PPM_2"/>
    <property type="match status" value="1"/>
</dbReference>
<dbReference type="CDD" id="cd00143">
    <property type="entry name" value="PP2Cc"/>
    <property type="match status" value="1"/>
</dbReference>
<dbReference type="AlphaFoldDB" id="A0ABD3PC48"/>
<keyword evidence="4" id="KW-1185">Reference proteome</keyword>